<comment type="similarity">
    <text evidence="1">Belongs to the bacterial solute-binding protein 1 family.</text>
</comment>
<gene>
    <name evidence="4" type="ORF">DL239_14040</name>
</gene>
<evidence type="ECO:0000256" key="2">
    <source>
        <dbReference type="ARBA" id="ARBA00022448"/>
    </source>
</evidence>
<dbReference type="Proteomes" id="UP001429564">
    <property type="component" value="Unassembled WGS sequence"/>
</dbReference>
<comment type="caution">
    <text evidence="4">The sequence shown here is derived from an EMBL/GenBank/DDBJ whole genome shotgun (WGS) entry which is preliminary data.</text>
</comment>
<evidence type="ECO:0000256" key="1">
    <source>
        <dbReference type="ARBA" id="ARBA00008520"/>
    </source>
</evidence>
<dbReference type="RefSeq" id="WP_167684732.1">
    <property type="nucleotide sequence ID" value="NZ_QHLQ01000014.1"/>
</dbReference>
<evidence type="ECO:0000313" key="4">
    <source>
        <dbReference type="EMBL" id="NIZ62099.1"/>
    </source>
</evidence>
<dbReference type="InterPro" id="IPR006059">
    <property type="entry name" value="SBP"/>
</dbReference>
<evidence type="ECO:0000256" key="3">
    <source>
        <dbReference type="ARBA" id="ARBA00022729"/>
    </source>
</evidence>
<dbReference type="CDD" id="cd13585">
    <property type="entry name" value="PBP2_TMBP_like"/>
    <property type="match status" value="1"/>
</dbReference>
<protein>
    <submittedName>
        <fullName evidence="4">Bicyclomycin resistance protein</fullName>
    </submittedName>
</protein>
<accession>A0ABX0W8X6</accession>
<evidence type="ECO:0000313" key="5">
    <source>
        <dbReference type="Proteomes" id="UP001429564"/>
    </source>
</evidence>
<dbReference type="Pfam" id="PF01547">
    <property type="entry name" value="SBP_bac_1"/>
    <property type="match status" value="1"/>
</dbReference>
<name>A0ABX0W8X6_9RHOB</name>
<keyword evidence="5" id="KW-1185">Reference proteome</keyword>
<keyword evidence="2" id="KW-0813">Transport</keyword>
<proteinExistence type="inferred from homology"/>
<organism evidence="4 5">
    <name type="scientific">Parasedimentitalea denitrificans</name>
    <dbReference type="NCBI Taxonomy" id="2211118"/>
    <lineage>
        <taxon>Bacteria</taxon>
        <taxon>Pseudomonadati</taxon>
        <taxon>Pseudomonadota</taxon>
        <taxon>Alphaproteobacteria</taxon>
        <taxon>Rhodobacterales</taxon>
        <taxon>Paracoccaceae</taxon>
        <taxon>Parasedimentitalea</taxon>
    </lineage>
</organism>
<sequence length="416" mass="44639">MSIKKAGRLSTAICSIVGATVLMIGTSQGVFAKDTVRVRFAEYSTKTGPFFKDLAAEFNASQDDIEVVVEHLPWPEMQQQLITDISAGTAPDISHMATRWMAGFAVDGALAPIDDLMSDNFADTFVPTFLDLQKVEGQTWGLPIAASARGMFYNKDLLEQAGAAVPTNWEETQEAAAKIAALSDEIYGIGVQGAGLDTEGYWFYSLWTHGGDIVGPDGKSGFASEAAVAATQNYIDLIKSGVTQPGVLGANREDLQNLFTAGKLGIVLSGPWLNAQLSQEAPDLKYGIAEIPMATDRATYGVTDTISILADSEVKESSMKVLEFFFNDANRLAFGKNEGFVPVLNSMANEPYFTEDPNMAVFLDMSSVAKFAPLVPQWEEMAESLKTSLAKAYAGDEDPAVALAAAADKMNALMNE</sequence>
<keyword evidence="3" id="KW-0732">Signal</keyword>
<dbReference type="Gene3D" id="3.40.190.10">
    <property type="entry name" value="Periplasmic binding protein-like II"/>
    <property type="match status" value="2"/>
</dbReference>
<dbReference type="PANTHER" id="PTHR30061">
    <property type="entry name" value="MALTOSE-BINDING PERIPLASMIC PROTEIN"/>
    <property type="match status" value="1"/>
</dbReference>
<dbReference type="EMBL" id="QHLQ01000014">
    <property type="protein sequence ID" value="NIZ62099.1"/>
    <property type="molecule type" value="Genomic_DNA"/>
</dbReference>
<reference evidence="4 5" key="1">
    <citation type="submission" date="2018-05" db="EMBL/GenBank/DDBJ databases">
        <authorList>
            <person name="Zhang Y.-J."/>
        </authorList>
    </citation>
    <scope>NUCLEOTIDE SEQUENCE [LARGE SCALE GENOMIC DNA]</scope>
    <source>
        <strain evidence="4 5">CY04</strain>
    </source>
</reference>
<dbReference type="SUPFAM" id="SSF53850">
    <property type="entry name" value="Periplasmic binding protein-like II"/>
    <property type="match status" value="1"/>
</dbReference>
<dbReference type="PANTHER" id="PTHR30061:SF50">
    <property type="entry name" value="MALTOSE_MALTODEXTRIN-BINDING PERIPLASMIC PROTEIN"/>
    <property type="match status" value="1"/>
</dbReference>